<dbReference type="RefSeq" id="WP_210653030.1">
    <property type="nucleotide sequence ID" value="NZ_JAGKQQ010000001.1"/>
</dbReference>
<proteinExistence type="predicted"/>
<name>A0ABS5BMI9_9BACT</name>
<sequence length="447" mass="49236">MAGSSIGEGALVLTANSTGLVTGLKQANAKLSEFSKQAKEMTASVGGSLGNFLELGGKAGAIGLLVAGGIELAKNMGGLVTRSQMFHNELERGGKLAAAWSEVVAKGIERSRKELEAMADILGTSQGIEAQKRQLKTLDDQLASTAPQLKKAREEVERWQSVWQKDTGVMQAFLIGSKEDFALKAQKKLDEIETVYKQRFERAQELRKGLLEIADPTQSIEATNALRKFIVEMDDAVKGLTENSDIMKLEKLKDAFGFSNADIGAARLAAINKEMAIANDELDKFVTSQYASDVNSDVQKLTELAEQHKLTAEQIQKGQDAIFAKNDREAQRFARSLEEDLGLIKGFYKKSSEEIQLQDLIEKGIDEKHIARIKQLIAYKKELDTPYQPLKAIQAGSADAFSLQNKIKFEEDRRFGMNQEKLLKEMVQKLQQIVIGLGALDRSAPEI</sequence>
<evidence type="ECO:0008006" key="3">
    <source>
        <dbReference type="Google" id="ProtNLM"/>
    </source>
</evidence>
<accession>A0ABS5BMI9</accession>
<protein>
    <recommendedName>
        <fullName evidence="3">Bacteriophage tail tape measure N-terminal domain-containing protein</fullName>
    </recommendedName>
</protein>
<evidence type="ECO:0000313" key="2">
    <source>
        <dbReference type="Proteomes" id="UP000676565"/>
    </source>
</evidence>
<keyword evidence="2" id="KW-1185">Reference proteome</keyword>
<dbReference type="EMBL" id="JAGKQQ010000001">
    <property type="protein sequence ID" value="MBP3954922.1"/>
    <property type="molecule type" value="Genomic_DNA"/>
</dbReference>
<organism evidence="1 2">
    <name type="scientific">Gemmata palustris</name>
    <dbReference type="NCBI Taxonomy" id="2822762"/>
    <lineage>
        <taxon>Bacteria</taxon>
        <taxon>Pseudomonadati</taxon>
        <taxon>Planctomycetota</taxon>
        <taxon>Planctomycetia</taxon>
        <taxon>Gemmatales</taxon>
        <taxon>Gemmataceae</taxon>
        <taxon>Gemmata</taxon>
    </lineage>
</organism>
<gene>
    <name evidence="1" type="ORF">J8F10_06460</name>
</gene>
<reference evidence="1 2" key="1">
    <citation type="submission" date="2021-04" db="EMBL/GenBank/DDBJ databases">
        <authorList>
            <person name="Ivanova A."/>
        </authorList>
    </citation>
    <scope>NUCLEOTIDE SEQUENCE [LARGE SCALE GENOMIC DNA]</scope>
    <source>
        <strain evidence="1 2">G18</strain>
    </source>
</reference>
<evidence type="ECO:0000313" key="1">
    <source>
        <dbReference type="EMBL" id="MBP3954922.1"/>
    </source>
</evidence>
<dbReference type="Proteomes" id="UP000676565">
    <property type="component" value="Unassembled WGS sequence"/>
</dbReference>
<comment type="caution">
    <text evidence="1">The sequence shown here is derived from an EMBL/GenBank/DDBJ whole genome shotgun (WGS) entry which is preliminary data.</text>
</comment>